<gene>
    <name evidence="1" type="ORF">CR513_33383</name>
</gene>
<reference evidence="1" key="1">
    <citation type="submission" date="2018-05" db="EMBL/GenBank/DDBJ databases">
        <title>Draft genome of Mucuna pruriens seed.</title>
        <authorList>
            <person name="Nnadi N.E."/>
            <person name="Vos R."/>
            <person name="Hasami M.H."/>
            <person name="Devisetty U.K."/>
            <person name="Aguiy J.C."/>
        </authorList>
    </citation>
    <scope>NUCLEOTIDE SEQUENCE [LARGE SCALE GENOMIC DNA]</scope>
    <source>
        <strain evidence="1">JCA_2017</strain>
    </source>
</reference>
<protein>
    <submittedName>
        <fullName evidence="1">Uncharacterized protein</fullName>
    </submittedName>
</protein>
<dbReference type="Proteomes" id="UP000257109">
    <property type="component" value="Unassembled WGS sequence"/>
</dbReference>
<comment type="caution">
    <text evidence="1">The sequence shown here is derived from an EMBL/GenBank/DDBJ whole genome shotgun (WGS) entry which is preliminary data.</text>
</comment>
<feature type="non-terminal residue" evidence="1">
    <location>
        <position position="1"/>
    </location>
</feature>
<dbReference type="EMBL" id="QJKJ01006798">
    <property type="protein sequence ID" value="RDX85438.1"/>
    <property type="molecule type" value="Genomic_DNA"/>
</dbReference>
<evidence type="ECO:0000313" key="1">
    <source>
        <dbReference type="EMBL" id="RDX85438.1"/>
    </source>
</evidence>
<accession>A0A371G4I0</accession>
<organism evidence="1 2">
    <name type="scientific">Mucuna pruriens</name>
    <name type="common">Velvet bean</name>
    <name type="synonym">Dolichos pruriens</name>
    <dbReference type="NCBI Taxonomy" id="157652"/>
    <lineage>
        <taxon>Eukaryota</taxon>
        <taxon>Viridiplantae</taxon>
        <taxon>Streptophyta</taxon>
        <taxon>Embryophyta</taxon>
        <taxon>Tracheophyta</taxon>
        <taxon>Spermatophyta</taxon>
        <taxon>Magnoliopsida</taxon>
        <taxon>eudicotyledons</taxon>
        <taxon>Gunneridae</taxon>
        <taxon>Pentapetalae</taxon>
        <taxon>rosids</taxon>
        <taxon>fabids</taxon>
        <taxon>Fabales</taxon>
        <taxon>Fabaceae</taxon>
        <taxon>Papilionoideae</taxon>
        <taxon>50 kb inversion clade</taxon>
        <taxon>NPAAA clade</taxon>
        <taxon>indigoferoid/millettioid clade</taxon>
        <taxon>Phaseoleae</taxon>
        <taxon>Mucuna</taxon>
    </lineage>
</organism>
<name>A0A371G4I0_MUCPR</name>
<evidence type="ECO:0000313" key="2">
    <source>
        <dbReference type="Proteomes" id="UP000257109"/>
    </source>
</evidence>
<proteinExistence type="predicted"/>
<dbReference type="AlphaFoldDB" id="A0A371G4I0"/>
<sequence length="71" mass="8095">MAIKVHAIISRITFISDSLTQHNVLYVLDFKVNLISIAKLINQIKKIIDSTKLIGGLYMIQFSRYTPCNNL</sequence>
<keyword evidence="2" id="KW-1185">Reference proteome</keyword>